<proteinExistence type="predicted"/>
<dbReference type="AlphaFoldDB" id="A0A1M5F818"/>
<organism evidence="7 8">
    <name type="scientific">Desulfacinum infernum DSM 9756</name>
    <dbReference type="NCBI Taxonomy" id="1121391"/>
    <lineage>
        <taxon>Bacteria</taxon>
        <taxon>Pseudomonadati</taxon>
        <taxon>Thermodesulfobacteriota</taxon>
        <taxon>Syntrophobacteria</taxon>
        <taxon>Syntrophobacterales</taxon>
        <taxon>Syntrophobacteraceae</taxon>
        <taxon>Desulfacinum</taxon>
    </lineage>
</organism>
<evidence type="ECO:0000256" key="2">
    <source>
        <dbReference type="ARBA" id="ARBA00022723"/>
    </source>
</evidence>
<keyword evidence="8" id="KW-1185">Reference proteome</keyword>
<dbReference type="InterPro" id="IPR029039">
    <property type="entry name" value="Flavoprotein-like_sf"/>
</dbReference>
<dbReference type="PROSITE" id="PS51379">
    <property type="entry name" value="4FE4S_FER_2"/>
    <property type="match status" value="2"/>
</dbReference>
<keyword evidence="2" id="KW-0479">Metal-binding</keyword>
<dbReference type="PANTHER" id="PTHR43687:SF1">
    <property type="entry name" value="FERREDOXIN III"/>
    <property type="match status" value="1"/>
</dbReference>
<dbReference type="Pfam" id="PF13237">
    <property type="entry name" value="Fer4_10"/>
    <property type="match status" value="1"/>
</dbReference>
<dbReference type="EMBL" id="FQVB01000030">
    <property type="protein sequence ID" value="SHF87694.1"/>
    <property type="molecule type" value="Genomic_DNA"/>
</dbReference>
<dbReference type="InterPro" id="IPR017900">
    <property type="entry name" value="4Fe4S_Fe_S_CS"/>
</dbReference>
<evidence type="ECO:0000259" key="6">
    <source>
        <dbReference type="PROSITE" id="PS51379"/>
    </source>
</evidence>
<accession>A0A1M5F818</accession>
<keyword evidence="1" id="KW-0004">4Fe-4S</keyword>
<dbReference type="SUPFAM" id="SSF54862">
    <property type="entry name" value="4Fe-4S ferredoxins"/>
    <property type="match status" value="1"/>
</dbReference>
<name>A0A1M5F818_9BACT</name>
<dbReference type="SUPFAM" id="SSF52218">
    <property type="entry name" value="Flavoproteins"/>
    <property type="match status" value="1"/>
</dbReference>
<sequence>MRKNRPIQESVTLVDVGAEPGAAPRAGDVLSADDRVGLCVGSPVYRDLAVSPIMDLLDQLPEVPHKAWALPFVTWGEACSGIALWQMGRTLHRKGYALAGALKIQAVHSMMWRSERPLGAGRPNREDLLLVRSFVDRLVRRLKSDRSEPLPLDALDYQPPGRRDEMTAKMESPPPPFEKRIDKEKCTLCGLCQSSCPARTISLEPEPTIGPRCIDCMTCYRLCPEEAVQASVDFTALEAFIRNRAASIGEEPPSQAFEPR</sequence>
<keyword evidence="3" id="KW-0408">Iron</keyword>
<evidence type="ECO:0000256" key="3">
    <source>
        <dbReference type="ARBA" id="ARBA00023004"/>
    </source>
</evidence>
<keyword evidence="4" id="KW-0411">Iron-sulfur</keyword>
<evidence type="ECO:0000256" key="4">
    <source>
        <dbReference type="ARBA" id="ARBA00023014"/>
    </source>
</evidence>
<evidence type="ECO:0000313" key="8">
    <source>
        <dbReference type="Proteomes" id="UP000184076"/>
    </source>
</evidence>
<dbReference type="Gene3D" id="3.30.70.20">
    <property type="match status" value="1"/>
</dbReference>
<dbReference type="GO" id="GO:0051539">
    <property type="term" value="F:4 iron, 4 sulfur cluster binding"/>
    <property type="evidence" value="ECO:0007669"/>
    <property type="project" value="UniProtKB-KW"/>
</dbReference>
<evidence type="ECO:0000313" key="7">
    <source>
        <dbReference type="EMBL" id="SHF87694.1"/>
    </source>
</evidence>
<dbReference type="PANTHER" id="PTHR43687">
    <property type="entry name" value="ADENYLYLSULFATE REDUCTASE, BETA SUBUNIT"/>
    <property type="match status" value="1"/>
</dbReference>
<evidence type="ECO:0000256" key="1">
    <source>
        <dbReference type="ARBA" id="ARBA00022485"/>
    </source>
</evidence>
<evidence type="ECO:0000256" key="5">
    <source>
        <dbReference type="SAM" id="MobiDB-lite"/>
    </source>
</evidence>
<dbReference type="Proteomes" id="UP000184076">
    <property type="component" value="Unassembled WGS sequence"/>
</dbReference>
<feature type="region of interest" description="Disordered" evidence="5">
    <location>
        <begin position="150"/>
        <end position="177"/>
    </location>
</feature>
<reference evidence="8" key="1">
    <citation type="submission" date="2016-11" db="EMBL/GenBank/DDBJ databases">
        <authorList>
            <person name="Varghese N."/>
            <person name="Submissions S."/>
        </authorList>
    </citation>
    <scope>NUCLEOTIDE SEQUENCE [LARGE SCALE GENOMIC DNA]</scope>
    <source>
        <strain evidence="8">DSM 9756</strain>
    </source>
</reference>
<dbReference type="RefSeq" id="WP_178371997.1">
    <property type="nucleotide sequence ID" value="NZ_FQVB01000030.1"/>
</dbReference>
<feature type="domain" description="4Fe-4S ferredoxin-type" evidence="6">
    <location>
        <begin position="177"/>
        <end position="206"/>
    </location>
</feature>
<feature type="domain" description="4Fe-4S ferredoxin-type" evidence="6">
    <location>
        <begin position="207"/>
        <end position="233"/>
    </location>
</feature>
<protein>
    <submittedName>
        <fullName evidence="7">4Fe-4S binding domain-containing protein</fullName>
    </submittedName>
</protein>
<dbReference type="InterPro" id="IPR050572">
    <property type="entry name" value="Fe-S_Ferredoxin"/>
</dbReference>
<dbReference type="PROSITE" id="PS00198">
    <property type="entry name" value="4FE4S_FER_1"/>
    <property type="match status" value="2"/>
</dbReference>
<dbReference type="InterPro" id="IPR017896">
    <property type="entry name" value="4Fe4S_Fe-S-bd"/>
</dbReference>
<dbReference type="STRING" id="1121391.SAMN02745206_02826"/>
<dbReference type="GO" id="GO:0046872">
    <property type="term" value="F:metal ion binding"/>
    <property type="evidence" value="ECO:0007669"/>
    <property type="project" value="UniProtKB-KW"/>
</dbReference>
<gene>
    <name evidence="7" type="ORF">SAMN02745206_02826</name>
</gene>